<evidence type="ECO:0000259" key="1">
    <source>
        <dbReference type="Pfam" id="PF12697"/>
    </source>
</evidence>
<dbReference type="InterPro" id="IPR029058">
    <property type="entry name" value="AB_hydrolase_fold"/>
</dbReference>
<dbReference type="Gene3D" id="3.40.50.1820">
    <property type="entry name" value="alpha/beta hydrolase"/>
    <property type="match status" value="1"/>
</dbReference>
<dbReference type="InterPro" id="IPR000073">
    <property type="entry name" value="AB_hydrolase_1"/>
</dbReference>
<name>A0A6A6DIY6_9PEZI</name>
<feature type="domain" description="AB hydrolase-1" evidence="1">
    <location>
        <begin position="58"/>
        <end position="360"/>
    </location>
</feature>
<dbReference type="Pfam" id="PF12697">
    <property type="entry name" value="Abhydrolase_6"/>
    <property type="match status" value="1"/>
</dbReference>
<dbReference type="EMBL" id="ML994670">
    <property type="protein sequence ID" value="KAF2179125.1"/>
    <property type="molecule type" value="Genomic_DNA"/>
</dbReference>
<dbReference type="SUPFAM" id="SSF53474">
    <property type="entry name" value="alpha/beta-Hydrolases"/>
    <property type="match status" value="1"/>
</dbReference>
<dbReference type="Proteomes" id="UP000800200">
    <property type="component" value="Unassembled WGS sequence"/>
</dbReference>
<dbReference type="OrthoDB" id="94039at2759"/>
<keyword evidence="2" id="KW-0378">Hydrolase</keyword>
<dbReference type="GO" id="GO:0016787">
    <property type="term" value="F:hydrolase activity"/>
    <property type="evidence" value="ECO:0007669"/>
    <property type="project" value="UniProtKB-KW"/>
</dbReference>
<dbReference type="AlphaFoldDB" id="A0A6A6DIY6"/>
<accession>A0A6A6DIY6</accession>
<sequence>MASSSFDVKEHVIPCQHIRGYPHAAKDPTAVLRLAIKEYAPKEIVDGATQAVTIIAAHANGIPKETYEPLWEALRIRLTGRLKAIWIADCSHQGASGILNENVQGDDPNWFDHSRDLLAMVNHFRDSIKPPIVGIAHSMGCAQLVQLSHIHPRLFQSLVLIEPVIQEHFPPGPNAALLASYKPDLWNSLEEAQSYFQNNKFYKTWDDRALNLYLQYGLRKTPTALFPDAPPGSVTLRTTKHQEAWSYVRSSFSPLPPDGLLDEQERLTTGDLNSSQATYLFHRAEPGLAFHSLPYLQPSVLWVFAKQSYINKSDDQEEKVSRTGTAVRSSGGRESGAVETVVIDRAGHLLPLEKIEETADMIAPYIDRHLTKYQQQDGFWDSFDSGKSERGRLALSQKWMKEVRKKADVKRPVRGGTKL</sequence>
<reference evidence="2" key="1">
    <citation type="journal article" date="2020" name="Stud. Mycol.">
        <title>101 Dothideomycetes genomes: a test case for predicting lifestyles and emergence of pathogens.</title>
        <authorList>
            <person name="Haridas S."/>
            <person name="Albert R."/>
            <person name="Binder M."/>
            <person name="Bloem J."/>
            <person name="Labutti K."/>
            <person name="Salamov A."/>
            <person name="Andreopoulos B."/>
            <person name="Baker S."/>
            <person name="Barry K."/>
            <person name="Bills G."/>
            <person name="Bluhm B."/>
            <person name="Cannon C."/>
            <person name="Castanera R."/>
            <person name="Culley D."/>
            <person name="Daum C."/>
            <person name="Ezra D."/>
            <person name="Gonzalez J."/>
            <person name="Henrissat B."/>
            <person name="Kuo A."/>
            <person name="Liang C."/>
            <person name="Lipzen A."/>
            <person name="Lutzoni F."/>
            <person name="Magnuson J."/>
            <person name="Mondo S."/>
            <person name="Nolan M."/>
            <person name="Ohm R."/>
            <person name="Pangilinan J."/>
            <person name="Park H.-J."/>
            <person name="Ramirez L."/>
            <person name="Alfaro M."/>
            <person name="Sun H."/>
            <person name="Tritt A."/>
            <person name="Yoshinaga Y."/>
            <person name="Zwiers L.-H."/>
            <person name="Turgeon B."/>
            <person name="Goodwin S."/>
            <person name="Spatafora J."/>
            <person name="Crous P."/>
            <person name="Grigoriev I."/>
        </authorList>
    </citation>
    <scope>NUCLEOTIDE SEQUENCE</scope>
    <source>
        <strain evidence="2">CBS 207.26</strain>
    </source>
</reference>
<organism evidence="2 3">
    <name type="scientific">Zopfia rhizophila CBS 207.26</name>
    <dbReference type="NCBI Taxonomy" id="1314779"/>
    <lineage>
        <taxon>Eukaryota</taxon>
        <taxon>Fungi</taxon>
        <taxon>Dikarya</taxon>
        <taxon>Ascomycota</taxon>
        <taxon>Pezizomycotina</taxon>
        <taxon>Dothideomycetes</taxon>
        <taxon>Dothideomycetes incertae sedis</taxon>
        <taxon>Zopfiaceae</taxon>
        <taxon>Zopfia</taxon>
    </lineage>
</organism>
<keyword evidence="3" id="KW-1185">Reference proteome</keyword>
<proteinExistence type="predicted"/>
<evidence type="ECO:0000313" key="2">
    <source>
        <dbReference type="EMBL" id="KAF2179125.1"/>
    </source>
</evidence>
<gene>
    <name evidence="2" type="ORF">K469DRAFT_597347</name>
</gene>
<protein>
    <submittedName>
        <fullName evidence="2">Alpha/beta-hydrolase</fullName>
    </submittedName>
</protein>
<evidence type="ECO:0000313" key="3">
    <source>
        <dbReference type="Proteomes" id="UP000800200"/>
    </source>
</evidence>